<evidence type="ECO:0000259" key="11">
    <source>
        <dbReference type="Pfam" id="PF00082"/>
    </source>
</evidence>
<protein>
    <submittedName>
        <fullName evidence="14">S8 family serine peptidase</fullName>
    </submittedName>
</protein>
<dbReference type="InterPro" id="IPR020008">
    <property type="entry name" value="GlyGly_CTERM"/>
</dbReference>
<evidence type="ECO:0000256" key="4">
    <source>
        <dbReference type="ARBA" id="ARBA00022729"/>
    </source>
</evidence>
<dbReference type="InterPro" id="IPR045051">
    <property type="entry name" value="SBT"/>
</dbReference>
<feature type="active site" description="Charge relay system" evidence="7">
    <location>
        <position position="194"/>
    </location>
</feature>
<dbReference type="PROSITE" id="PS00138">
    <property type="entry name" value="SUBTILASE_SER"/>
    <property type="match status" value="1"/>
</dbReference>
<keyword evidence="6 7" id="KW-0720">Serine protease</keyword>
<keyword evidence="4 10" id="KW-0732">Signal</keyword>
<feature type="chain" id="PRO_5047013638" evidence="10">
    <location>
        <begin position="26"/>
        <end position="1224"/>
    </location>
</feature>
<dbReference type="PANTHER" id="PTHR10795">
    <property type="entry name" value="PROPROTEIN CONVERTASE SUBTILISIN/KEXIN"/>
    <property type="match status" value="1"/>
</dbReference>
<evidence type="ECO:0000256" key="2">
    <source>
        <dbReference type="ARBA" id="ARBA00022525"/>
    </source>
</evidence>
<dbReference type="Gene3D" id="2.60.40.2310">
    <property type="match status" value="1"/>
</dbReference>
<dbReference type="InterPro" id="IPR046450">
    <property type="entry name" value="PA_dom_sf"/>
</dbReference>
<dbReference type="PROSITE" id="PS51892">
    <property type="entry name" value="SUBTILASE"/>
    <property type="match status" value="1"/>
</dbReference>
<evidence type="ECO:0000313" key="14">
    <source>
        <dbReference type="EMBL" id="MBE0456644.1"/>
    </source>
</evidence>
<dbReference type="Pfam" id="PF00082">
    <property type="entry name" value="Peptidase_S8"/>
    <property type="match status" value="1"/>
</dbReference>
<dbReference type="PIRSF" id="PIRSF037898">
    <property type="entry name" value="Subtilisin_rel_Sputw3181_3341"/>
    <property type="match status" value="1"/>
</dbReference>
<dbReference type="InterPro" id="IPR036852">
    <property type="entry name" value="Peptidase_S8/S53_dom_sf"/>
</dbReference>
<gene>
    <name evidence="14" type="ORF">EI167_04085</name>
</gene>
<comment type="caution">
    <text evidence="14">The sequence shown here is derived from an EMBL/GenBank/DDBJ whole genome shotgun (WGS) entry which is preliminary data.</text>
</comment>
<dbReference type="Pfam" id="PF02225">
    <property type="entry name" value="PA"/>
    <property type="match status" value="1"/>
</dbReference>
<feature type="active site" description="Charge relay system" evidence="7">
    <location>
        <position position="270"/>
    </location>
</feature>
<keyword evidence="2" id="KW-0964">Secreted</keyword>
<sequence>MSKIIKISAVAAAVAITFSATSTIAATTFDKAYGSETSNIKQYSKDKSQQIQTRYIVQLEDEPLATYRGGVVGLMATSSLVTGDSKVQLASKAAVQYKSYLKAKQKQLSRSITQVSGARVSKTFDTLFNGVVVEGKPGQLAKLSSLPGVKKVFLDTEYHAVMDASIDVIKGVEAWQALGGQSEAGKGIKVAVIDSGIRPENPMFSADGFGEPEFTAEEQQYLTDNPDYCRIPTGDASFCNNKLIVARAFGPTPGSIHPDEYLSPLGYDGHGTHVAGTAVGNPVEITYQGSNLAISGVAPAAQLLAYKALYHTIDDRASGTTSALMSALEAAIADGADVINNSWGGGAGGNPATSAYADLFKAAEEAGVVVVTAAGNDGNAPQTIGCPSCIESGLTVANTQTGRFFSQTVEVAGESYMTTEGSNGLLKSVLELPIISAQVIAPDNFEGCEEFAEGVSFADSVALISRGTCSFSIKAANAEKAGAKAVIIHNNVPGGAMGMDMGDATIPAVAVSQEDGESFVELLTNAEDMLIARLDPTVTRTIVEKFTDAVNSSSSRGPNGEPNFLKPDIAAPGTDILSAFSPDEGNGITFSSLTGTSMASPHVAGAAALMKQKHPQWNAVQIKTALMSTSKMDGLHKEDLITEADPFDVGAGRLDIPSSFDAALTFGHGSYADPSCLNVCSFSNTMTNMLAEAGEWSAKVVTDMAGAEISVSPNVINLGALGSENGGDTAEFNLDIDTTFNSVKGWNFGHVVWAHTSGKVAHLPFAIHDDETTNASVFKVSVDADSLNSYTPAKVNVEFNNTVYSDDFEVNIALGENAEMLSGSQPVATVTNGSGELTLSDDKRTINWQGALTRESFVIESEDFLGTTSLTGFDIEPFACTGDCDEFSVKVNANFIFDGREYSSFTVSDNGFIAVGDADTTNSFSPQMMPDAKTPNGVIAPLWADFDLAGGSTGGGQLYLGSLSNAAGDVFYIVEWHNAELYEGTGEQYTFQVIITEGTDEIRINYIDVPQLPSVYSAGVESVDGKIGAQLENIPTGNNIGKGYILNKAEGGSVAVDFQVFAKDRSHFTASDSVVVDEEQTVTIDVLENDLAESRFVFDAKASSETSTSEFLAHKGARIKGSLEASTVKVAAQPSNGSVVVNDDGSIDYTPNSQFSGEDSFTYTVREASGTTSAETTVSITVNDTIAPPQPEPEKETGNGSSGSLGWLILLATPLTMLRRRIKK</sequence>
<feature type="domain" description="Peptidase S8/S53" evidence="11">
    <location>
        <begin position="185"/>
        <end position="631"/>
    </location>
</feature>
<dbReference type="SUPFAM" id="SSF52025">
    <property type="entry name" value="PA domain"/>
    <property type="match status" value="1"/>
</dbReference>
<evidence type="ECO:0000313" key="15">
    <source>
        <dbReference type="Proteomes" id="UP000707245"/>
    </source>
</evidence>
<evidence type="ECO:0000256" key="1">
    <source>
        <dbReference type="ARBA" id="ARBA00011073"/>
    </source>
</evidence>
<accession>A0ABR9FIJ0</accession>
<evidence type="ECO:0000256" key="5">
    <source>
        <dbReference type="ARBA" id="ARBA00022801"/>
    </source>
</evidence>
<dbReference type="InterPro" id="IPR022398">
    <property type="entry name" value="Peptidase_S8_His-AS"/>
</dbReference>
<evidence type="ECO:0000256" key="3">
    <source>
        <dbReference type="ARBA" id="ARBA00022670"/>
    </source>
</evidence>
<evidence type="ECO:0000256" key="9">
    <source>
        <dbReference type="SAM" id="MobiDB-lite"/>
    </source>
</evidence>
<keyword evidence="15" id="KW-1185">Reference proteome</keyword>
<dbReference type="Gene3D" id="2.60.40.3440">
    <property type="match status" value="1"/>
</dbReference>
<dbReference type="Pfam" id="PF05922">
    <property type="entry name" value="Inhibitor_I9"/>
    <property type="match status" value="1"/>
</dbReference>
<keyword evidence="5 7" id="KW-0378">Hydrolase</keyword>
<evidence type="ECO:0000256" key="6">
    <source>
        <dbReference type="ARBA" id="ARBA00022825"/>
    </source>
</evidence>
<dbReference type="EMBL" id="RRZA01000008">
    <property type="protein sequence ID" value="MBE0456644.1"/>
    <property type="molecule type" value="Genomic_DNA"/>
</dbReference>
<reference evidence="14 15" key="1">
    <citation type="submission" date="2020-07" db="EMBL/GenBank/DDBJ databases">
        <title>Halophilic bacteria isolated from french cheeses.</title>
        <authorList>
            <person name="Kothe C.I."/>
            <person name="Farah-Kraiem B."/>
            <person name="Renault P."/>
            <person name="Dridi B."/>
        </authorList>
    </citation>
    <scope>NUCLEOTIDE SEQUENCE [LARGE SCALE GENOMIC DNA]</scope>
    <source>
        <strain evidence="14 15">FME14</strain>
    </source>
</reference>
<proteinExistence type="inferred from homology"/>
<dbReference type="PRINTS" id="PR00723">
    <property type="entry name" value="SUBTILISIN"/>
</dbReference>
<comment type="similarity">
    <text evidence="1 7 8">Belongs to the peptidase S8 family.</text>
</comment>
<dbReference type="InterPro" id="IPR023827">
    <property type="entry name" value="Peptidase_S8_Asp-AS"/>
</dbReference>
<dbReference type="PROSITE" id="PS00136">
    <property type="entry name" value="SUBTILASE_ASP"/>
    <property type="match status" value="1"/>
</dbReference>
<dbReference type="Gene3D" id="3.40.50.200">
    <property type="entry name" value="Peptidase S8/S53 domain"/>
    <property type="match status" value="1"/>
</dbReference>
<dbReference type="RefSeq" id="WP_192540818.1">
    <property type="nucleotide sequence ID" value="NZ_JBQDLW010000009.1"/>
</dbReference>
<feature type="domain" description="Inhibitor I9" evidence="13">
    <location>
        <begin position="54"/>
        <end position="159"/>
    </location>
</feature>
<feature type="signal peptide" evidence="10">
    <location>
        <begin position="1"/>
        <end position="25"/>
    </location>
</feature>
<dbReference type="Pfam" id="PF17963">
    <property type="entry name" value="Big_9"/>
    <property type="match status" value="1"/>
</dbReference>
<dbReference type="Proteomes" id="UP000707245">
    <property type="component" value="Unassembled WGS sequence"/>
</dbReference>
<dbReference type="InterPro" id="IPR003137">
    <property type="entry name" value="PA_domain"/>
</dbReference>
<evidence type="ECO:0000259" key="12">
    <source>
        <dbReference type="Pfam" id="PF02225"/>
    </source>
</evidence>
<evidence type="ECO:0000256" key="8">
    <source>
        <dbReference type="RuleBase" id="RU003355"/>
    </source>
</evidence>
<evidence type="ECO:0000256" key="7">
    <source>
        <dbReference type="PROSITE-ProRule" id="PRU01240"/>
    </source>
</evidence>
<keyword evidence="3 7" id="KW-0645">Protease</keyword>
<evidence type="ECO:0000256" key="10">
    <source>
        <dbReference type="SAM" id="SignalP"/>
    </source>
</evidence>
<dbReference type="SUPFAM" id="SSF52743">
    <property type="entry name" value="Subtilisin-like"/>
    <property type="match status" value="1"/>
</dbReference>
<dbReference type="InterPro" id="IPR010259">
    <property type="entry name" value="S8pro/Inhibitor_I9"/>
</dbReference>
<organism evidence="14 15">
    <name type="scientific">Pseudoalteromonas prydzensis</name>
    <dbReference type="NCBI Taxonomy" id="182141"/>
    <lineage>
        <taxon>Bacteria</taxon>
        <taxon>Pseudomonadati</taxon>
        <taxon>Pseudomonadota</taxon>
        <taxon>Gammaproteobacteria</taxon>
        <taxon>Alteromonadales</taxon>
        <taxon>Pseudoalteromonadaceae</taxon>
        <taxon>Pseudoalteromonas</taxon>
    </lineage>
</organism>
<dbReference type="InterPro" id="IPR023828">
    <property type="entry name" value="Peptidase_S8_Ser-AS"/>
</dbReference>
<dbReference type="PROSITE" id="PS00137">
    <property type="entry name" value="SUBTILASE_HIS"/>
    <property type="match status" value="1"/>
</dbReference>
<feature type="active site" description="Charge relay system" evidence="7">
    <location>
        <position position="597"/>
    </location>
</feature>
<feature type="region of interest" description="Disordered" evidence="9">
    <location>
        <begin position="1183"/>
        <end position="1203"/>
    </location>
</feature>
<evidence type="ECO:0000259" key="13">
    <source>
        <dbReference type="Pfam" id="PF05922"/>
    </source>
</evidence>
<name>A0ABR9FIJ0_9GAMM</name>
<dbReference type="CDD" id="cd04818">
    <property type="entry name" value="PA_subtilisin_1"/>
    <property type="match status" value="1"/>
</dbReference>
<dbReference type="InterPro" id="IPR015500">
    <property type="entry name" value="Peptidase_S8_subtilisin-rel"/>
</dbReference>
<dbReference type="NCBIfam" id="TIGR03501">
    <property type="entry name" value="GlyGly_CTERM"/>
    <property type="match status" value="1"/>
</dbReference>
<dbReference type="InterPro" id="IPR000209">
    <property type="entry name" value="Peptidase_S8/S53_dom"/>
</dbReference>
<feature type="domain" description="PA" evidence="12">
    <location>
        <begin position="436"/>
        <end position="518"/>
    </location>
</feature>
<dbReference type="InterPro" id="IPR017312">
    <property type="entry name" value="Subtilisin_Alteromonadales"/>
</dbReference>
<dbReference type="Gene3D" id="3.50.30.30">
    <property type="match status" value="1"/>
</dbReference>